<dbReference type="WBParaSite" id="ASIM_0000983701-mRNA-1">
    <property type="protein sequence ID" value="ASIM_0000983701-mRNA-1"/>
    <property type="gene ID" value="ASIM_0000983701"/>
</dbReference>
<evidence type="ECO:0000313" key="2">
    <source>
        <dbReference type="WBParaSite" id="ASIM_0000983701-mRNA-1"/>
    </source>
</evidence>
<evidence type="ECO:0000256" key="1">
    <source>
        <dbReference type="SAM" id="MobiDB-lite"/>
    </source>
</evidence>
<reference evidence="2" key="1">
    <citation type="submission" date="2017-02" db="UniProtKB">
        <authorList>
            <consortium name="WormBaseParasite"/>
        </authorList>
    </citation>
    <scope>IDENTIFICATION</scope>
</reference>
<accession>A0A0M3JQ86</accession>
<feature type="region of interest" description="Disordered" evidence="1">
    <location>
        <begin position="1"/>
        <end position="24"/>
    </location>
</feature>
<name>A0A0M3JQ86_ANISI</name>
<protein>
    <submittedName>
        <fullName evidence="2">E2F-associated phosphoprotein</fullName>
    </submittedName>
</protein>
<sequence>LEDEDSSDEENRKESDDDEGDSDYERCMRYFGLFCE</sequence>
<proteinExistence type="predicted"/>
<organism evidence="2">
    <name type="scientific">Anisakis simplex</name>
    <name type="common">Herring worm</name>
    <dbReference type="NCBI Taxonomy" id="6269"/>
    <lineage>
        <taxon>Eukaryota</taxon>
        <taxon>Metazoa</taxon>
        <taxon>Ecdysozoa</taxon>
        <taxon>Nematoda</taxon>
        <taxon>Chromadorea</taxon>
        <taxon>Rhabditida</taxon>
        <taxon>Spirurina</taxon>
        <taxon>Ascaridomorpha</taxon>
        <taxon>Ascaridoidea</taxon>
        <taxon>Anisakidae</taxon>
        <taxon>Anisakis</taxon>
        <taxon>Anisakis simplex complex</taxon>
    </lineage>
</organism>
<dbReference type="AlphaFoldDB" id="A0A0M3JQ86"/>